<gene>
    <name evidence="1" type="ORF">TCMB3V08_LOCUS5498</name>
</gene>
<protein>
    <submittedName>
        <fullName evidence="1">(California timema) hypothetical protein</fullName>
    </submittedName>
</protein>
<name>A0A7R9J527_TIMCA</name>
<proteinExistence type="predicted"/>
<accession>A0A7R9J527</accession>
<reference evidence="1" key="1">
    <citation type="submission" date="2020-11" db="EMBL/GenBank/DDBJ databases">
        <authorList>
            <person name="Tran Van P."/>
        </authorList>
    </citation>
    <scope>NUCLEOTIDE SEQUENCE</scope>
</reference>
<sequence>MVRKKSSTPHEPDSNVHGVPIRLYSVEVGLVSTLFRTVVMDGYKEASHRLNNSSLLRDNEWLGCVPKQTHVVGHVGYVVLADQSIFRLLLEKRTTNGRAGLEVTVRCRRYYRVNAEKFLIANRNRLLERLDAIYKRIPADSAQMFVVIMAARRIGVLAALSEEHLSHNMTSSTGARGGTSIHGNVNILLSGPRLSNVPTQKFLDLNGEELAHGGLILLYVEVGVQISTRCDWERGKEGEEVSHLIAAPLKNNIDNKNRFRAVWIQFISSLYDHKQNSVSTFKI</sequence>
<dbReference type="AlphaFoldDB" id="A0A7R9J527"/>
<dbReference type="EMBL" id="OE181261">
    <property type="protein sequence ID" value="CAD7572854.1"/>
    <property type="molecule type" value="Genomic_DNA"/>
</dbReference>
<evidence type="ECO:0000313" key="1">
    <source>
        <dbReference type="EMBL" id="CAD7572854.1"/>
    </source>
</evidence>
<organism evidence="1">
    <name type="scientific">Timema californicum</name>
    <name type="common">California timema</name>
    <name type="synonym">Walking stick</name>
    <dbReference type="NCBI Taxonomy" id="61474"/>
    <lineage>
        <taxon>Eukaryota</taxon>
        <taxon>Metazoa</taxon>
        <taxon>Ecdysozoa</taxon>
        <taxon>Arthropoda</taxon>
        <taxon>Hexapoda</taxon>
        <taxon>Insecta</taxon>
        <taxon>Pterygota</taxon>
        <taxon>Neoptera</taxon>
        <taxon>Polyneoptera</taxon>
        <taxon>Phasmatodea</taxon>
        <taxon>Timematodea</taxon>
        <taxon>Timematoidea</taxon>
        <taxon>Timematidae</taxon>
        <taxon>Timema</taxon>
    </lineage>
</organism>